<dbReference type="Proteomes" id="UP001165121">
    <property type="component" value="Unassembled WGS sequence"/>
</dbReference>
<name>A0A9W6YRB7_9STRA</name>
<evidence type="ECO:0000313" key="1">
    <source>
        <dbReference type="EMBL" id="GMG17765.1"/>
    </source>
</evidence>
<evidence type="ECO:0000313" key="2">
    <source>
        <dbReference type="Proteomes" id="UP001165121"/>
    </source>
</evidence>
<dbReference type="EMBL" id="BSXT01019084">
    <property type="protein sequence ID" value="GMG17765.1"/>
    <property type="molecule type" value="Genomic_DNA"/>
</dbReference>
<protein>
    <submittedName>
        <fullName evidence="1">Unnamed protein product</fullName>
    </submittedName>
</protein>
<dbReference type="AlphaFoldDB" id="A0A9W6YRB7"/>
<dbReference type="OrthoDB" id="117511at2759"/>
<sequence>MPTSRRSYSITEKLVILSEYEPNVDESGFHALGAKHDIAASIIRGWWSNEKNGELRRQVEKLRLVRLDASVVEVETLLTKNLGLGSTTGSWHEITKACGSKTRTSAFKPWKFIGSYTAAPPAALKHLRGG</sequence>
<keyword evidence="2" id="KW-1185">Reference proteome</keyword>
<reference evidence="1" key="1">
    <citation type="submission" date="2023-04" db="EMBL/GenBank/DDBJ databases">
        <title>Phytophthora fragariaefolia NBRC 109709.</title>
        <authorList>
            <person name="Ichikawa N."/>
            <person name="Sato H."/>
            <person name="Tonouchi N."/>
        </authorList>
    </citation>
    <scope>NUCLEOTIDE SEQUENCE</scope>
    <source>
        <strain evidence="1">NBRC 109709</strain>
    </source>
</reference>
<gene>
    <name evidence="1" type="ORF">Pfra01_003035900</name>
</gene>
<accession>A0A9W6YRB7</accession>
<organism evidence="1 2">
    <name type="scientific">Phytophthora fragariaefolia</name>
    <dbReference type="NCBI Taxonomy" id="1490495"/>
    <lineage>
        <taxon>Eukaryota</taxon>
        <taxon>Sar</taxon>
        <taxon>Stramenopiles</taxon>
        <taxon>Oomycota</taxon>
        <taxon>Peronosporomycetes</taxon>
        <taxon>Peronosporales</taxon>
        <taxon>Peronosporaceae</taxon>
        <taxon>Phytophthora</taxon>
    </lineage>
</organism>
<proteinExistence type="predicted"/>
<comment type="caution">
    <text evidence="1">The sequence shown here is derived from an EMBL/GenBank/DDBJ whole genome shotgun (WGS) entry which is preliminary data.</text>
</comment>